<evidence type="ECO:0000313" key="3">
    <source>
        <dbReference type="Proteomes" id="UP000615026"/>
    </source>
</evidence>
<comment type="caution">
    <text evidence="2">The sequence shown here is derived from an EMBL/GenBank/DDBJ whole genome shotgun (WGS) entry which is preliminary data.</text>
</comment>
<evidence type="ECO:0000313" key="2">
    <source>
        <dbReference type="EMBL" id="MBE9069032.1"/>
    </source>
</evidence>
<dbReference type="EMBL" id="JADEXP010000226">
    <property type="protein sequence ID" value="MBE9069032.1"/>
    <property type="molecule type" value="Genomic_DNA"/>
</dbReference>
<name>A0A928ZWZ0_LEPEC</name>
<comment type="similarity">
    <text evidence="1">Belongs to the RutC family.</text>
</comment>
<dbReference type="FunFam" id="3.30.1330.40:FF:000001">
    <property type="entry name" value="L-PSP family endoribonuclease"/>
    <property type="match status" value="1"/>
</dbReference>
<reference evidence="2" key="1">
    <citation type="submission" date="2020-10" db="EMBL/GenBank/DDBJ databases">
        <authorList>
            <person name="Castelo-Branco R."/>
            <person name="Eusebio N."/>
            <person name="Adriana R."/>
            <person name="Vieira A."/>
            <person name="Brugerolle De Fraissinette N."/>
            <person name="Rezende De Castro R."/>
            <person name="Schneider M.P."/>
            <person name="Vasconcelos V."/>
            <person name="Leao P.N."/>
        </authorList>
    </citation>
    <scope>NUCLEOTIDE SEQUENCE</scope>
    <source>
        <strain evidence="2">LEGE 11479</strain>
    </source>
</reference>
<dbReference type="AlphaFoldDB" id="A0A928ZWZ0"/>
<dbReference type="PANTHER" id="PTHR11803">
    <property type="entry name" value="2-IMINOBUTANOATE/2-IMINOPROPANOATE DEAMINASE RIDA"/>
    <property type="match status" value="1"/>
</dbReference>
<keyword evidence="3" id="KW-1185">Reference proteome</keyword>
<organism evidence="2 3">
    <name type="scientific">Leptolyngbya cf. ectocarpi LEGE 11479</name>
    <dbReference type="NCBI Taxonomy" id="1828722"/>
    <lineage>
        <taxon>Bacteria</taxon>
        <taxon>Bacillati</taxon>
        <taxon>Cyanobacteriota</taxon>
        <taxon>Cyanophyceae</taxon>
        <taxon>Leptolyngbyales</taxon>
        <taxon>Leptolyngbyaceae</taxon>
        <taxon>Leptolyngbya group</taxon>
        <taxon>Leptolyngbya</taxon>
    </lineage>
</organism>
<gene>
    <name evidence="2" type="ORF">IQ260_20515</name>
</gene>
<dbReference type="Pfam" id="PF01042">
    <property type="entry name" value="Ribonuc_L-PSP"/>
    <property type="match status" value="1"/>
</dbReference>
<evidence type="ECO:0000256" key="1">
    <source>
        <dbReference type="ARBA" id="ARBA00010552"/>
    </source>
</evidence>
<dbReference type="InterPro" id="IPR035959">
    <property type="entry name" value="RutC-like_sf"/>
</dbReference>
<dbReference type="InterPro" id="IPR006175">
    <property type="entry name" value="YjgF/YER057c/UK114"/>
</dbReference>
<dbReference type="InterPro" id="IPR006056">
    <property type="entry name" value="RidA"/>
</dbReference>
<dbReference type="GO" id="GO:0005829">
    <property type="term" value="C:cytosol"/>
    <property type="evidence" value="ECO:0007669"/>
    <property type="project" value="TreeGrafter"/>
</dbReference>
<accession>A0A928ZWZ0</accession>
<protein>
    <submittedName>
        <fullName evidence="2">RidA family protein</fullName>
    </submittedName>
</protein>
<dbReference type="NCBIfam" id="TIGR00004">
    <property type="entry name" value="Rid family detoxifying hydrolase"/>
    <property type="match status" value="1"/>
</dbReference>
<dbReference type="RefSeq" id="WP_193994952.1">
    <property type="nucleotide sequence ID" value="NZ_JADEXP010000226.1"/>
</dbReference>
<dbReference type="Proteomes" id="UP000615026">
    <property type="component" value="Unassembled WGS sequence"/>
</dbReference>
<dbReference type="CDD" id="cd00448">
    <property type="entry name" value="YjgF_YER057c_UK114_family"/>
    <property type="match status" value="1"/>
</dbReference>
<dbReference type="Gene3D" id="3.30.1330.40">
    <property type="entry name" value="RutC-like"/>
    <property type="match status" value="1"/>
</dbReference>
<dbReference type="PANTHER" id="PTHR11803:SF39">
    <property type="entry name" value="2-IMINOBUTANOATE_2-IMINOPROPANOATE DEAMINASE"/>
    <property type="match status" value="1"/>
</dbReference>
<sequence>MTNKIPIATNAAPPSIGTHTQAIRTGNLVFLTGQTGRDPSTSQLAEGLEAQTHQILANVDAVLNAAGCRRADIVKVTLMLKDIKTFKAFDQIYAAWLPDRGESPLPTRTAFAVADLPAGALLMLDVIAAYPFS</sequence>
<dbReference type="SUPFAM" id="SSF55298">
    <property type="entry name" value="YjgF-like"/>
    <property type="match status" value="1"/>
</dbReference>
<dbReference type="GO" id="GO:0019239">
    <property type="term" value="F:deaminase activity"/>
    <property type="evidence" value="ECO:0007669"/>
    <property type="project" value="TreeGrafter"/>
</dbReference>
<proteinExistence type="inferred from homology"/>